<sequence length="106" mass="11372">MAMPAVLVRLAQTNLWARSSREQPAKLCHAAAKEWHITAKGFVHYPQSSSLGIWTSNSGAAEPPPTATTVECPIPAAHDGFQASWLSPCTVEPQSSRVTTFVNPGM</sequence>
<keyword evidence="2" id="KW-1185">Reference proteome</keyword>
<dbReference type="RefSeq" id="XP_056476602.1">
    <property type="nucleotide sequence ID" value="XM_056616245.1"/>
</dbReference>
<dbReference type="EMBL" id="JAPQKI010000004">
    <property type="protein sequence ID" value="KAJ5103222.1"/>
    <property type="molecule type" value="Genomic_DNA"/>
</dbReference>
<reference evidence="1" key="1">
    <citation type="submission" date="2022-11" db="EMBL/GenBank/DDBJ databases">
        <authorList>
            <person name="Petersen C."/>
        </authorList>
    </citation>
    <scope>NUCLEOTIDE SEQUENCE</scope>
    <source>
        <strain evidence="1">IBT 30761</strain>
    </source>
</reference>
<proteinExistence type="predicted"/>
<reference evidence="1" key="2">
    <citation type="journal article" date="2023" name="IMA Fungus">
        <title>Comparative genomic study of the Penicillium genus elucidates a diverse pangenome and 15 lateral gene transfer events.</title>
        <authorList>
            <person name="Petersen C."/>
            <person name="Sorensen T."/>
            <person name="Nielsen M.R."/>
            <person name="Sondergaard T.E."/>
            <person name="Sorensen J.L."/>
            <person name="Fitzpatrick D.A."/>
            <person name="Frisvad J.C."/>
            <person name="Nielsen K.L."/>
        </authorList>
    </citation>
    <scope>NUCLEOTIDE SEQUENCE</scope>
    <source>
        <strain evidence="1">IBT 30761</strain>
    </source>
</reference>
<dbReference type="GeneID" id="81355224"/>
<dbReference type="AlphaFoldDB" id="A0A9W9FNK3"/>
<evidence type="ECO:0000313" key="2">
    <source>
        <dbReference type="Proteomes" id="UP001149074"/>
    </source>
</evidence>
<dbReference type="Proteomes" id="UP001149074">
    <property type="component" value="Unassembled WGS sequence"/>
</dbReference>
<organism evidence="1 2">
    <name type="scientific">Penicillium argentinense</name>
    <dbReference type="NCBI Taxonomy" id="1131581"/>
    <lineage>
        <taxon>Eukaryota</taxon>
        <taxon>Fungi</taxon>
        <taxon>Dikarya</taxon>
        <taxon>Ascomycota</taxon>
        <taxon>Pezizomycotina</taxon>
        <taxon>Eurotiomycetes</taxon>
        <taxon>Eurotiomycetidae</taxon>
        <taxon>Eurotiales</taxon>
        <taxon>Aspergillaceae</taxon>
        <taxon>Penicillium</taxon>
    </lineage>
</organism>
<comment type="caution">
    <text evidence="1">The sequence shown here is derived from an EMBL/GenBank/DDBJ whole genome shotgun (WGS) entry which is preliminary data.</text>
</comment>
<accession>A0A9W9FNK3</accession>
<name>A0A9W9FNK3_9EURO</name>
<evidence type="ECO:0000313" key="1">
    <source>
        <dbReference type="EMBL" id="KAJ5103222.1"/>
    </source>
</evidence>
<gene>
    <name evidence="1" type="ORF">N7532_003751</name>
</gene>
<protein>
    <submittedName>
        <fullName evidence="1">Uncharacterized protein</fullName>
    </submittedName>
</protein>